<dbReference type="Gene3D" id="3.40.1170.60">
    <property type="match status" value="1"/>
</dbReference>
<dbReference type="InterPro" id="IPR050116">
    <property type="entry name" value="DNA_polymerase-Y"/>
</dbReference>
<dbReference type="Pfam" id="PF13438">
    <property type="entry name" value="DUF4113"/>
    <property type="match status" value="1"/>
</dbReference>
<keyword evidence="2" id="KW-0227">DNA damage</keyword>
<dbReference type="InterPro" id="IPR036775">
    <property type="entry name" value="DNA_pol_Y-fam_lit_finger_sf"/>
</dbReference>
<evidence type="ECO:0000256" key="5">
    <source>
        <dbReference type="ARBA" id="ARBA00023236"/>
    </source>
</evidence>
<accession>A0ABP8I7J5</accession>
<keyword evidence="4" id="KW-0234">DNA repair</keyword>
<dbReference type="EMBL" id="BAABFU010000003">
    <property type="protein sequence ID" value="GAA4352829.1"/>
    <property type="molecule type" value="Genomic_DNA"/>
</dbReference>
<dbReference type="InterPro" id="IPR025188">
    <property type="entry name" value="DUF4113"/>
</dbReference>
<dbReference type="InterPro" id="IPR043502">
    <property type="entry name" value="DNA/RNA_pol_sf"/>
</dbReference>
<keyword evidence="5" id="KW-0742">SOS response</keyword>
<feature type="domain" description="UmuC" evidence="6">
    <location>
        <begin position="9"/>
        <end position="193"/>
    </location>
</feature>
<dbReference type="InterPro" id="IPR017961">
    <property type="entry name" value="DNA_pol_Y-fam_little_finger"/>
</dbReference>
<dbReference type="Pfam" id="PF00817">
    <property type="entry name" value="IMS"/>
    <property type="match status" value="1"/>
</dbReference>
<dbReference type="Gene3D" id="1.10.150.20">
    <property type="entry name" value="5' to 3' exonuclease, C-terminal subdomain"/>
    <property type="match status" value="1"/>
</dbReference>
<sequence length="418" mass="47918">MIQTNDVTYALCDVNSFYVACERLFRPDLRNKPVVVLSNNDGCAIAMCDVSKSLGIKIGTPYFQIKHLIKQYDIEWFSSNYGLYGDISQRFNWVLQQFTDKVAPYSVDESFLIFQGIADNLETHCQRLKQTVWDWLSLPICIGLGPTKTLAKVANHYAKKHKQSTNGVVDLRNQTHRQWALERLAVEDIWGVGRRLSQKLKLQGIHTAWDLHNCDYKTLQRMFSVNMERTILELRGQPCFAFSEQPEPKQSILNSRSFGNPISSKQDLKEALAYHTTRCCEKLRKQSSLANSIQFFLRTRHGDHPSATLSLTEPSDDTSLFLSAIEQGLNRVYDSSEVYKKAGVMLFGLEPSKGYQSDIFNQTQQRPELMQSLDSINAKYGKDAIKFGSLGFDKRWAMRANARSPHYTTQWTDIIRLK</sequence>
<dbReference type="PANTHER" id="PTHR11076">
    <property type="entry name" value="DNA REPAIR POLYMERASE UMUC / TRANSFERASE FAMILY MEMBER"/>
    <property type="match status" value="1"/>
</dbReference>
<dbReference type="SUPFAM" id="SSF56672">
    <property type="entry name" value="DNA/RNA polymerases"/>
    <property type="match status" value="1"/>
</dbReference>
<evidence type="ECO:0000256" key="1">
    <source>
        <dbReference type="ARBA" id="ARBA00010945"/>
    </source>
</evidence>
<dbReference type="InterPro" id="IPR001126">
    <property type="entry name" value="UmuC"/>
</dbReference>
<comment type="similarity">
    <text evidence="1">Belongs to the DNA polymerase type-Y family.</text>
</comment>
<evidence type="ECO:0000313" key="8">
    <source>
        <dbReference type="Proteomes" id="UP001501294"/>
    </source>
</evidence>
<dbReference type="Pfam" id="PF11799">
    <property type="entry name" value="IMS_C"/>
    <property type="match status" value="1"/>
</dbReference>
<reference evidence="8" key="1">
    <citation type="journal article" date="2019" name="Int. J. Syst. Evol. Microbiol.">
        <title>The Global Catalogue of Microorganisms (GCM) 10K type strain sequencing project: providing services to taxonomists for standard genome sequencing and annotation.</title>
        <authorList>
            <consortium name="The Broad Institute Genomics Platform"/>
            <consortium name="The Broad Institute Genome Sequencing Center for Infectious Disease"/>
            <person name="Wu L."/>
            <person name="Ma J."/>
        </authorList>
    </citation>
    <scope>NUCLEOTIDE SEQUENCE [LARGE SCALE GENOMIC DNA]</scope>
    <source>
        <strain evidence="8">JCM 17727</strain>
    </source>
</reference>
<dbReference type="PROSITE" id="PS50173">
    <property type="entry name" value="UMUC"/>
    <property type="match status" value="1"/>
</dbReference>
<evidence type="ECO:0000256" key="4">
    <source>
        <dbReference type="ARBA" id="ARBA00023204"/>
    </source>
</evidence>
<dbReference type="PANTHER" id="PTHR11076:SF34">
    <property type="entry name" value="PROTEIN UMUC"/>
    <property type="match status" value="1"/>
</dbReference>
<evidence type="ECO:0000259" key="6">
    <source>
        <dbReference type="PROSITE" id="PS50173"/>
    </source>
</evidence>
<gene>
    <name evidence="7" type="primary">umuC</name>
    <name evidence="7" type="ORF">GCM10023150_20800</name>
</gene>
<dbReference type="CDD" id="cd01700">
    <property type="entry name" value="PolY_Pol_V_umuC"/>
    <property type="match status" value="1"/>
</dbReference>
<dbReference type="Gene3D" id="3.30.70.270">
    <property type="match status" value="1"/>
</dbReference>
<comment type="caution">
    <text evidence="7">The sequence shown here is derived from an EMBL/GenBank/DDBJ whole genome shotgun (WGS) entry which is preliminary data.</text>
</comment>
<dbReference type="RefSeq" id="WP_223579365.1">
    <property type="nucleotide sequence ID" value="NZ_BAABFU010000003.1"/>
</dbReference>
<protein>
    <submittedName>
        <fullName evidence="7">Translesion error-prone DNA polymerase V subunit UmuC</fullName>
    </submittedName>
</protein>
<evidence type="ECO:0000313" key="7">
    <source>
        <dbReference type="EMBL" id="GAA4352829.1"/>
    </source>
</evidence>
<evidence type="ECO:0000256" key="3">
    <source>
        <dbReference type="ARBA" id="ARBA00023199"/>
    </source>
</evidence>
<evidence type="ECO:0000256" key="2">
    <source>
        <dbReference type="ARBA" id="ARBA00022763"/>
    </source>
</evidence>
<organism evidence="7 8">
    <name type="scientific">Kangiella taiwanensis</name>
    <dbReference type="NCBI Taxonomy" id="1079179"/>
    <lineage>
        <taxon>Bacteria</taxon>
        <taxon>Pseudomonadati</taxon>
        <taxon>Pseudomonadota</taxon>
        <taxon>Gammaproteobacteria</taxon>
        <taxon>Kangiellales</taxon>
        <taxon>Kangiellaceae</taxon>
        <taxon>Kangiella</taxon>
    </lineage>
</organism>
<name>A0ABP8I7J5_9GAMM</name>
<dbReference type="InterPro" id="IPR043128">
    <property type="entry name" value="Rev_trsase/Diguanyl_cyclase"/>
</dbReference>
<dbReference type="Gene3D" id="3.30.1490.100">
    <property type="entry name" value="DNA polymerase, Y-family, little finger domain"/>
    <property type="match status" value="1"/>
</dbReference>
<dbReference type="Proteomes" id="UP001501294">
    <property type="component" value="Unassembled WGS sequence"/>
</dbReference>
<keyword evidence="8" id="KW-1185">Reference proteome</keyword>
<keyword evidence="3" id="KW-0741">SOS mutagenesis</keyword>
<proteinExistence type="inferred from homology"/>